<evidence type="ECO:0000259" key="2">
    <source>
        <dbReference type="Pfam" id="PF06075"/>
    </source>
</evidence>
<reference evidence="4" key="1">
    <citation type="journal article" date="2014" name="Nat. Commun.">
        <title>The tobacco genome sequence and its comparison with those of tomato and potato.</title>
        <authorList>
            <person name="Sierro N."/>
            <person name="Battey J.N."/>
            <person name="Ouadi S."/>
            <person name="Bakaher N."/>
            <person name="Bovet L."/>
            <person name="Willig A."/>
            <person name="Goepfert S."/>
            <person name="Peitsch M.C."/>
            <person name="Ivanov N.V."/>
        </authorList>
    </citation>
    <scope>NUCLEOTIDE SEQUENCE [LARGE SCALE GENOMIC DNA]</scope>
</reference>
<dbReference type="PaxDb" id="4097-A0A1S3ZHB3"/>
<keyword evidence="4" id="KW-1185">Reference proteome</keyword>
<dbReference type="InterPro" id="IPR048297">
    <property type="entry name" value="DUF936_dom_pln"/>
</dbReference>
<proteinExistence type="predicted"/>
<dbReference type="InterPro" id="IPR049172">
    <property type="entry name" value="DUF6857_pln"/>
</dbReference>
<feature type="domain" description="DUF6857" evidence="3">
    <location>
        <begin position="337"/>
        <end position="647"/>
    </location>
</feature>
<dbReference type="KEGG" id="nta:107786835"/>
<dbReference type="InterPro" id="IPR010341">
    <property type="entry name" value="DUF936_pln"/>
</dbReference>
<dbReference type="RefSeq" id="XP_016463823.1">
    <property type="nucleotide sequence ID" value="XM_016608337.2"/>
</dbReference>
<evidence type="ECO:0000259" key="3">
    <source>
        <dbReference type="Pfam" id="PF21647"/>
    </source>
</evidence>
<dbReference type="STRING" id="4097.A0A1S3ZHB3"/>
<dbReference type="Pfam" id="PF21647">
    <property type="entry name" value="DUF6857"/>
    <property type="match status" value="1"/>
</dbReference>
<reference evidence="5" key="2">
    <citation type="submission" date="2025-08" db="UniProtKB">
        <authorList>
            <consortium name="RefSeq"/>
        </authorList>
    </citation>
    <scope>IDENTIFICATION</scope>
    <source>
        <tissue evidence="5">Leaf</tissue>
    </source>
</reference>
<feature type="domain" description="DUF936" evidence="2">
    <location>
        <begin position="4"/>
        <end position="120"/>
    </location>
</feature>
<dbReference type="AlphaFoldDB" id="A0A1S3ZHB3"/>
<gene>
    <name evidence="5" type="primary">LOC107786835</name>
</gene>
<dbReference type="RefSeq" id="XP_016463823.1">
    <property type="nucleotide sequence ID" value="XM_016608337.1"/>
</dbReference>
<sequence length="657" mass="73107">MANLKSGVLVKLLEDMKIGNENATLEDQNKPALLQIRSIIPVLEEGNLLPNRGFCLKISDASHAIYVTLPQDQNELILGNNLKLGQFIYVHKLEDAQPFPLLKDLTPLPGRRPCDGTPEDTGSVPNFEKILDSSNYDFIVEKGVISEEKIMEISSNLRRLSLESSDDIEEVKKKSDVLENSTAKGKFRSLSASKTRPGNKRFDVERRNSDVLGLVSRSRRMSVDNDSDTDSTVSSVSSSIWNSKRKSWNELKKLGADEIFDSSVVKHNIRPPRCRSATVSPVRSVKYDSSDDNSSSISRRRLVGSAKKIVKSSTKNKNSLSKVNSEQAFHPIKRLVYDRQGAESGISWDSLPSSLVNLGKEVIKQRDIALFAAADALQEACAAERLLNSLSKFSEFHLPEEDDLQRHVDMFLDLQDDMAQTRLITKSLTNISPLGLKETDSSSTISDNEALTIAVQRKKNAAAWIKSVVALDLSPCSTSLNQIPNTMTVVNTLKKSSTSNHSAKQKGANIMKTDNRNTDDISFVLASNSDTHSEWTSGSTIPAATRLASALQDECRKMFLCFIEKYINELERKMSLMVSDNQVAAMMYKVKRVNDWLDVIINKEGNPQKDASKEGSNLDETEIEACNRVRNKIYGILLKNVERTAMAFESSNATLHR</sequence>
<dbReference type="Proteomes" id="UP000790787">
    <property type="component" value="Chromosome 19"/>
</dbReference>
<dbReference type="Pfam" id="PF06075">
    <property type="entry name" value="DUF936"/>
    <property type="match status" value="1"/>
</dbReference>
<organism evidence="4 5">
    <name type="scientific">Nicotiana tabacum</name>
    <name type="common">Common tobacco</name>
    <dbReference type="NCBI Taxonomy" id="4097"/>
    <lineage>
        <taxon>Eukaryota</taxon>
        <taxon>Viridiplantae</taxon>
        <taxon>Streptophyta</taxon>
        <taxon>Embryophyta</taxon>
        <taxon>Tracheophyta</taxon>
        <taxon>Spermatophyta</taxon>
        <taxon>Magnoliopsida</taxon>
        <taxon>eudicotyledons</taxon>
        <taxon>Gunneridae</taxon>
        <taxon>Pentapetalae</taxon>
        <taxon>asterids</taxon>
        <taxon>lamiids</taxon>
        <taxon>Solanales</taxon>
        <taxon>Solanaceae</taxon>
        <taxon>Nicotianoideae</taxon>
        <taxon>Nicotianeae</taxon>
        <taxon>Nicotiana</taxon>
    </lineage>
</organism>
<evidence type="ECO:0000313" key="4">
    <source>
        <dbReference type="Proteomes" id="UP000790787"/>
    </source>
</evidence>
<dbReference type="PANTHER" id="PTHR31928:SF19">
    <property type="match status" value="1"/>
</dbReference>
<name>A0A1S3ZHB3_TOBAC</name>
<accession>A0A1S3ZHB3</accession>
<dbReference type="OrthoDB" id="773154at2759"/>
<protein>
    <submittedName>
        <fullName evidence="5">Uncharacterized protein LOC107786835</fullName>
    </submittedName>
</protein>
<evidence type="ECO:0000313" key="5">
    <source>
        <dbReference type="RefSeq" id="XP_016463823.1"/>
    </source>
</evidence>
<dbReference type="GeneID" id="107786835"/>
<feature type="region of interest" description="Disordered" evidence="1">
    <location>
        <begin position="272"/>
        <end position="298"/>
    </location>
</feature>
<dbReference type="PANTHER" id="PTHR31928">
    <property type="entry name" value="EXPRESSED PROTEIN"/>
    <property type="match status" value="1"/>
</dbReference>
<evidence type="ECO:0000256" key="1">
    <source>
        <dbReference type="SAM" id="MobiDB-lite"/>
    </source>
</evidence>
<dbReference type="OMA" id="WHASGRI"/>